<feature type="domain" description="Myb-like" evidence="8">
    <location>
        <begin position="9"/>
        <end position="57"/>
    </location>
</feature>
<evidence type="ECO:0000256" key="5">
    <source>
        <dbReference type="ARBA" id="ARBA00023163"/>
    </source>
</evidence>
<dbReference type="PANTHER" id="PTHR48000">
    <property type="entry name" value="OS09G0431300 PROTEIN"/>
    <property type="match status" value="1"/>
</dbReference>
<name>A0A5J4ZVB4_9ASTE</name>
<dbReference type="InterPro" id="IPR001005">
    <property type="entry name" value="SANT/Myb"/>
</dbReference>
<dbReference type="Pfam" id="PF00249">
    <property type="entry name" value="Myb_DNA-binding"/>
    <property type="match status" value="1"/>
</dbReference>
<dbReference type="Gene3D" id="1.10.10.60">
    <property type="entry name" value="Homeodomain-like"/>
    <property type="match status" value="1"/>
</dbReference>
<organism evidence="10 11">
    <name type="scientific">Nyssa sinensis</name>
    <dbReference type="NCBI Taxonomy" id="561372"/>
    <lineage>
        <taxon>Eukaryota</taxon>
        <taxon>Viridiplantae</taxon>
        <taxon>Streptophyta</taxon>
        <taxon>Embryophyta</taxon>
        <taxon>Tracheophyta</taxon>
        <taxon>Spermatophyta</taxon>
        <taxon>Magnoliopsida</taxon>
        <taxon>eudicotyledons</taxon>
        <taxon>Gunneridae</taxon>
        <taxon>Pentapetalae</taxon>
        <taxon>asterids</taxon>
        <taxon>Cornales</taxon>
        <taxon>Nyssaceae</taxon>
        <taxon>Nyssa</taxon>
    </lineage>
</organism>
<dbReference type="AlphaFoldDB" id="A0A5J4ZVB4"/>
<dbReference type="Proteomes" id="UP000325577">
    <property type="component" value="Linkage Group LG4"/>
</dbReference>
<dbReference type="SMART" id="SM00717">
    <property type="entry name" value="SANT"/>
    <property type="match status" value="1"/>
</dbReference>
<dbReference type="GO" id="GO:0003677">
    <property type="term" value="F:DNA binding"/>
    <property type="evidence" value="ECO:0007669"/>
    <property type="project" value="UniProtKB-KW"/>
</dbReference>
<keyword evidence="3" id="KW-0805">Transcription regulation</keyword>
<evidence type="ECO:0000259" key="8">
    <source>
        <dbReference type="PROSITE" id="PS50090"/>
    </source>
</evidence>
<feature type="compositionally biased region" description="Polar residues" evidence="7">
    <location>
        <begin position="78"/>
        <end position="87"/>
    </location>
</feature>
<accession>A0A5J4ZVB4</accession>
<keyword evidence="4" id="KW-0238">DNA-binding</keyword>
<reference evidence="10 11" key="1">
    <citation type="submission" date="2019-09" db="EMBL/GenBank/DDBJ databases">
        <title>A chromosome-level genome assembly of the Chinese tupelo Nyssa sinensis.</title>
        <authorList>
            <person name="Yang X."/>
            <person name="Kang M."/>
            <person name="Yang Y."/>
            <person name="Xiong H."/>
            <person name="Wang M."/>
            <person name="Zhang Z."/>
            <person name="Wang Z."/>
            <person name="Wu H."/>
            <person name="Ma T."/>
            <person name="Liu J."/>
            <person name="Xi Z."/>
        </authorList>
    </citation>
    <scope>NUCLEOTIDE SEQUENCE [LARGE SCALE GENOMIC DNA]</scope>
    <source>
        <strain evidence="10">J267</strain>
        <tissue evidence="10">Leaf</tissue>
    </source>
</reference>
<feature type="domain" description="HTH myb-type" evidence="9">
    <location>
        <begin position="9"/>
        <end position="55"/>
    </location>
</feature>
<evidence type="ECO:0000313" key="11">
    <source>
        <dbReference type="Proteomes" id="UP000325577"/>
    </source>
</evidence>
<sequence>MGRAPCCDKANVKRGPWSPEEDAKLKAYIEKYAQLPGRTDNDIKNYWNTRLKKLLGRRKRSQINWLSPAGHDQKEANGTENNPNTQTLSNSALERLQLQMQLQSLQNPFSFGNNPALWPKLHPLQEKMMQSLQCLNESPNPLQQHLRPSTPPGLGQNADFYEPPTASIGLQQDYSTNGMSSSDSSLAFNTGNIVLDSTVAPKSNGTEHEPSAGIEAVSTFQAEIDVAFLRQGDHRAEFDCFEEMDRWFQGQPDLLV</sequence>
<evidence type="ECO:0000256" key="7">
    <source>
        <dbReference type="SAM" id="MobiDB-lite"/>
    </source>
</evidence>
<keyword evidence="11" id="KW-1185">Reference proteome</keyword>
<gene>
    <name evidence="10" type="ORF">F0562_009196</name>
</gene>
<dbReference type="InterPro" id="IPR017930">
    <property type="entry name" value="Myb_dom"/>
</dbReference>
<dbReference type="SUPFAM" id="SSF46689">
    <property type="entry name" value="Homeodomain-like"/>
    <property type="match status" value="1"/>
</dbReference>
<dbReference type="PROSITE" id="PS50090">
    <property type="entry name" value="MYB_LIKE"/>
    <property type="match status" value="1"/>
</dbReference>
<evidence type="ECO:0000256" key="6">
    <source>
        <dbReference type="ARBA" id="ARBA00023242"/>
    </source>
</evidence>
<evidence type="ECO:0000313" key="10">
    <source>
        <dbReference type="EMBL" id="KAA8522773.1"/>
    </source>
</evidence>
<evidence type="ECO:0000256" key="4">
    <source>
        <dbReference type="ARBA" id="ARBA00023125"/>
    </source>
</evidence>
<dbReference type="GO" id="GO:0005634">
    <property type="term" value="C:nucleus"/>
    <property type="evidence" value="ECO:0007669"/>
    <property type="project" value="UniProtKB-SubCell"/>
</dbReference>
<keyword evidence="5" id="KW-0804">Transcription</keyword>
<protein>
    <submittedName>
        <fullName evidence="10">Uncharacterized protein</fullName>
    </submittedName>
</protein>
<keyword evidence="6" id="KW-0539">Nucleus</keyword>
<comment type="subcellular location">
    <subcellularLocation>
        <location evidence="1">Nucleus</location>
    </subcellularLocation>
</comment>
<feature type="region of interest" description="Disordered" evidence="7">
    <location>
        <begin position="62"/>
        <end position="87"/>
    </location>
</feature>
<evidence type="ECO:0000256" key="3">
    <source>
        <dbReference type="ARBA" id="ARBA00023015"/>
    </source>
</evidence>
<evidence type="ECO:0000256" key="1">
    <source>
        <dbReference type="ARBA" id="ARBA00004123"/>
    </source>
</evidence>
<proteinExistence type="predicted"/>
<evidence type="ECO:0000259" key="9">
    <source>
        <dbReference type="PROSITE" id="PS51294"/>
    </source>
</evidence>
<dbReference type="CDD" id="cd00167">
    <property type="entry name" value="SANT"/>
    <property type="match status" value="1"/>
</dbReference>
<dbReference type="InterPro" id="IPR009057">
    <property type="entry name" value="Homeodomain-like_sf"/>
</dbReference>
<evidence type="ECO:0000256" key="2">
    <source>
        <dbReference type="ARBA" id="ARBA00022737"/>
    </source>
</evidence>
<dbReference type="OrthoDB" id="2143914at2759"/>
<dbReference type="PANTHER" id="PTHR48000:SF46">
    <property type="entry name" value="TRANSCRIPTION FACTOR MYB36"/>
    <property type="match status" value="1"/>
</dbReference>
<dbReference type="PROSITE" id="PS51294">
    <property type="entry name" value="HTH_MYB"/>
    <property type="match status" value="1"/>
</dbReference>
<keyword evidence="2" id="KW-0677">Repeat</keyword>
<dbReference type="EMBL" id="CM018047">
    <property type="protein sequence ID" value="KAA8522773.1"/>
    <property type="molecule type" value="Genomic_DNA"/>
</dbReference>